<sequence length="214" mass="24006">MADQGNYTLKVDDLDRASPPEEQIELRVYRQLTTPTLNSSDSRPVNGSEVILHCDKHNETAFFYTFHRNQQDVCSQKHVNCSGSYLIFQPIMEGDSGSYTCTIQNSIISNSSNALYLSVSVHVSQVKIQSSTSSVLWIGRDSVFLHCSVLGTDVQFSWNLNGEKLPLNPRYSLQQNNAILIINPVDRIDNGSFTCTASNWLNNMTSESFKLDLD</sequence>
<evidence type="ECO:0000256" key="2">
    <source>
        <dbReference type="ARBA" id="ARBA00023157"/>
    </source>
</evidence>
<dbReference type="Pfam" id="PF13927">
    <property type="entry name" value="Ig_3"/>
    <property type="match status" value="2"/>
</dbReference>
<dbReference type="InterPro" id="IPR003599">
    <property type="entry name" value="Ig_sub"/>
</dbReference>
<feature type="domain" description="Ig-like" evidence="5">
    <location>
        <begin position="35"/>
        <end position="120"/>
    </location>
</feature>
<dbReference type="SUPFAM" id="SSF48726">
    <property type="entry name" value="Immunoglobulin"/>
    <property type="match status" value="2"/>
</dbReference>
<reference evidence="6" key="1">
    <citation type="submission" date="2025-08" db="UniProtKB">
        <authorList>
            <consortium name="Ensembl"/>
        </authorList>
    </citation>
    <scope>IDENTIFICATION</scope>
</reference>
<dbReference type="Proteomes" id="UP000694569">
    <property type="component" value="Unplaced"/>
</dbReference>
<keyword evidence="2" id="KW-1015">Disulfide bond</keyword>
<dbReference type="SMART" id="SM00408">
    <property type="entry name" value="IGc2"/>
    <property type="match status" value="2"/>
</dbReference>
<dbReference type="InterPro" id="IPR007110">
    <property type="entry name" value="Ig-like_dom"/>
</dbReference>
<dbReference type="InterPro" id="IPR052598">
    <property type="entry name" value="IgSF_CEA-related"/>
</dbReference>
<accession>A0A8C5QN54</accession>
<dbReference type="InterPro" id="IPR013783">
    <property type="entry name" value="Ig-like_fold"/>
</dbReference>
<evidence type="ECO:0000313" key="6">
    <source>
        <dbReference type="Ensembl" id="ENSLLEP00000040182.1"/>
    </source>
</evidence>
<dbReference type="Ensembl" id="ENSLLET00000041809.1">
    <property type="protein sequence ID" value="ENSLLEP00000040182.1"/>
    <property type="gene ID" value="ENSLLEG00000025587.1"/>
</dbReference>
<dbReference type="Gene3D" id="2.60.40.10">
    <property type="entry name" value="Immunoglobulins"/>
    <property type="match status" value="2"/>
</dbReference>
<keyword evidence="3" id="KW-0325">Glycoprotein</keyword>
<protein>
    <recommendedName>
        <fullName evidence="5">Ig-like domain-containing protein</fullName>
    </recommendedName>
</protein>
<dbReference type="OrthoDB" id="6159398at2759"/>
<dbReference type="GeneTree" id="ENSGT01010000228732"/>
<organism evidence="6 7">
    <name type="scientific">Leptobrachium leishanense</name>
    <name type="common">Leishan spiny toad</name>
    <dbReference type="NCBI Taxonomy" id="445787"/>
    <lineage>
        <taxon>Eukaryota</taxon>
        <taxon>Metazoa</taxon>
        <taxon>Chordata</taxon>
        <taxon>Craniata</taxon>
        <taxon>Vertebrata</taxon>
        <taxon>Euteleostomi</taxon>
        <taxon>Amphibia</taxon>
        <taxon>Batrachia</taxon>
        <taxon>Anura</taxon>
        <taxon>Pelobatoidea</taxon>
        <taxon>Megophryidae</taxon>
        <taxon>Leptobrachium</taxon>
    </lineage>
</organism>
<dbReference type="InterPro" id="IPR036179">
    <property type="entry name" value="Ig-like_dom_sf"/>
</dbReference>
<keyword evidence="1" id="KW-0732">Signal</keyword>
<dbReference type="AlphaFoldDB" id="A0A8C5QN54"/>
<name>A0A8C5QN54_9ANUR</name>
<evidence type="ECO:0000256" key="3">
    <source>
        <dbReference type="ARBA" id="ARBA00023180"/>
    </source>
</evidence>
<dbReference type="PANTHER" id="PTHR44337">
    <property type="entry name" value="CARCINOEMBRYONIC ANTIGEN-RELATED CELL ADHESION MOLECULE 8"/>
    <property type="match status" value="1"/>
</dbReference>
<dbReference type="SMART" id="SM00409">
    <property type="entry name" value="IG"/>
    <property type="match status" value="2"/>
</dbReference>
<keyword evidence="4" id="KW-0393">Immunoglobulin domain</keyword>
<evidence type="ECO:0000313" key="7">
    <source>
        <dbReference type="Proteomes" id="UP000694569"/>
    </source>
</evidence>
<keyword evidence="7" id="KW-1185">Reference proteome</keyword>
<proteinExistence type="predicted"/>
<evidence type="ECO:0000256" key="1">
    <source>
        <dbReference type="ARBA" id="ARBA00022729"/>
    </source>
</evidence>
<evidence type="ECO:0000259" key="5">
    <source>
        <dbReference type="PROSITE" id="PS50835"/>
    </source>
</evidence>
<dbReference type="InterPro" id="IPR003598">
    <property type="entry name" value="Ig_sub2"/>
</dbReference>
<dbReference type="PANTHER" id="PTHR44337:SF25">
    <property type="entry name" value="HEMICENTIN-1-LIKE"/>
    <property type="match status" value="1"/>
</dbReference>
<reference evidence="6" key="2">
    <citation type="submission" date="2025-09" db="UniProtKB">
        <authorList>
            <consortium name="Ensembl"/>
        </authorList>
    </citation>
    <scope>IDENTIFICATION</scope>
</reference>
<evidence type="ECO:0000256" key="4">
    <source>
        <dbReference type="ARBA" id="ARBA00023319"/>
    </source>
</evidence>
<feature type="domain" description="Ig-like" evidence="5">
    <location>
        <begin position="139"/>
        <end position="212"/>
    </location>
</feature>
<dbReference type="PROSITE" id="PS50835">
    <property type="entry name" value="IG_LIKE"/>
    <property type="match status" value="2"/>
</dbReference>